<accession>A0A1M6QVU5</accession>
<dbReference type="Pfam" id="PF02597">
    <property type="entry name" value="ThiS"/>
    <property type="match status" value="1"/>
</dbReference>
<name>A0A1M6QVU5_PARC5</name>
<dbReference type="InterPro" id="IPR003749">
    <property type="entry name" value="ThiS/MoaD-like"/>
</dbReference>
<dbReference type="RefSeq" id="WP_073151157.1">
    <property type="nucleotide sequence ID" value="NZ_FRAG01000039.1"/>
</dbReference>
<protein>
    <submittedName>
        <fullName evidence="1">Molybdopterin synthase sulfur carrier subunit</fullName>
    </submittedName>
</protein>
<proteinExistence type="predicted"/>
<dbReference type="InterPro" id="IPR012675">
    <property type="entry name" value="Beta-grasp_dom_sf"/>
</dbReference>
<evidence type="ECO:0000313" key="2">
    <source>
        <dbReference type="Proteomes" id="UP000184465"/>
    </source>
</evidence>
<dbReference type="OrthoDB" id="1798667at2"/>
<dbReference type="STRING" id="1121301.SAMN02745912_02743"/>
<dbReference type="SUPFAM" id="SSF54285">
    <property type="entry name" value="MoaD/ThiS"/>
    <property type="match status" value="1"/>
</dbReference>
<gene>
    <name evidence="1" type="ORF">SAMN02745912_02743</name>
</gene>
<reference evidence="1 2" key="1">
    <citation type="submission" date="2016-11" db="EMBL/GenBank/DDBJ databases">
        <authorList>
            <person name="Jaros S."/>
            <person name="Januszkiewicz K."/>
            <person name="Wedrychowicz H."/>
        </authorList>
    </citation>
    <scope>NUCLEOTIDE SEQUENCE [LARGE SCALE GENOMIC DNA]</scope>
    <source>
        <strain evidence="1 2">DSM 15212</strain>
    </source>
</reference>
<sequence length="81" mass="9087">MINVKFFGLIRLSIKTNDIDIEANTVNEALKKISQQYEVELNALRNSIILVNDKNIIHLKMLKTRLYDGDEIKILSAGGGG</sequence>
<dbReference type="EMBL" id="FRAG01000039">
    <property type="protein sequence ID" value="SHK24187.1"/>
    <property type="molecule type" value="Genomic_DNA"/>
</dbReference>
<dbReference type="InterPro" id="IPR016155">
    <property type="entry name" value="Mopterin_synth/thiamin_S_b"/>
</dbReference>
<organism evidence="1 2">
    <name type="scientific">Paramaledivibacter caminithermalis (strain DSM 15212 / CIP 107654 / DViRD3)</name>
    <name type="common">Clostridium caminithermale</name>
    <dbReference type="NCBI Taxonomy" id="1121301"/>
    <lineage>
        <taxon>Bacteria</taxon>
        <taxon>Bacillati</taxon>
        <taxon>Bacillota</taxon>
        <taxon>Clostridia</taxon>
        <taxon>Peptostreptococcales</taxon>
        <taxon>Caminicellaceae</taxon>
        <taxon>Paramaledivibacter</taxon>
    </lineage>
</organism>
<dbReference type="AlphaFoldDB" id="A0A1M6QVU5"/>
<keyword evidence="2" id="KW-1185">Reference proteome</keyword>
<dbReference type="Proteomes" id="UP000184465">
    <property type="component" value="Unassembled WGS sequence"/>
</dbReference>
<dbReference type="Gene3D" id="3.10.20.30">
    <property type="match status" value="1"/>
</dbReference>
<evidence type="ECO:0000313" key="1">
    <source>
        <dbReference type="EMBL" id="SHK24187.1"/>
    </source>
</evidence>